<evidence type="ECO:0008006" key="3">
    <source>
        <dbReference type="Google" id="ProtNLM"/>
    </source>
</evidence>
<dbReference type="Proteomes" id="UP001165270">
    <property type="component" value="Unassembled WGS sequence"/>
</dbReference>
<name>A0ABS9XYE4_9ACTN</name>
<gene>
    <name evidence="1" type="ORF">MQN93_39960</name>
</gene>
<accession>A0ABS9XYE4</accession>
<reference evidence="1" key="1">
    <citation type="submission" date="2022-03" db="EMBL/GenBank/DDBJ databases">
        <title>Streptomyces 7R015 and 7R016 isolated from Barleria lupulina in Thailand.</title>
        <authorList>
            <person name="Kanchanasin P."/>
            <person name="Phongsopitanun W."/>
            <person name="Tanasupawat S."/>
        </authorList>
    </citation>
    <scope>NUCLEOTIDE SEQUENCE</scope>
    <source>
        <strain evidence="1">7R016</strain>
    </source>
</reference>
<evidence type="ECO:0000313" key="2">
    <source>
        <dbReference type="Proteomes" id="UP001165270"/>
    </source>
</evidence>
<sequence length="240" mass="25774">MTFPGAGAAAAIRALAPDQDGGLRRHVYFCEALARSRAPGQLPLLDAGVILRLRSGSGRAADVTARLRPCRRSRLTDRWLDFREQGPHAFRLDGHWSGENRSLAASLVSTCSGAAIEAVASGTAPLAPVFSDCQRTFLAQCADVPVRFDALRLLGPVHSVRWSAVRLDHHEVALEHWTLPATPGTDAPLDWLEVSERVPPQGAELVQASLTSLLRTHGLDPPPGQHTKTRGALEALARGT</sequence>
<dbReference type="RefSeq" id="WP_242713355.1">
    <property type="nucleotide sequence ID" value="NZ_JALDAX010000025.1"/>
</dbReference>
<evidence type="ECO:0000313" key="1">
    <source>
        <dbReference type="EMBL" id="MCI3245892.1"/>
    </source>
</evidence>
<keyword evidence="2" id="KW-1185">Reference proteome</keyword>
<proteinExistence type="predicted"/>
<dbReference type="EMBL" id="JALDAX010000025">
    <property type="protein sequence ID" value="MCI3245892.1"/>
    <property type="molecule type" value="Genomic_DNA"/>
</dbReference>
<protein>
    <recommendedName>
        <fullName evidence="3">CYTH domain-containing protein</fullName>
    </recommendedName>
</protein>
<comment type="caution">
    <text evidence="1">The sequence shown here is derived from an EMBL/GenBank/DDBJ whole genome shotgun (WGS) entry which is preliminary data.</text>
</comment>
<organism evidence="1 2">
    <name type="scientific">Streptomyces spinosisporus</name>
    <dbReference type="NCBI Taxonomy" id="2927582"/>
    <lineage>
        <taxon>Bacteria</taxon>
        <taxon>Bacillati</taxon>
        <taxon>Actinomycetota</taxon>
        <taxon>Actinomycetes</taxon>
        <taxon>Kitasatosporales</taxon>
        <taxon>Streptomycetaceae</taxon>
        <taxon>Streptomyces</taxon>
    </lineage>
</organism>